<evidence type="ECO:0000313" key="3">
    <source>
        <dbReference type="EMBL" id="KAK1719425.1"/>
    </source>
</evidence>
<keyword evidence="2" id="KW-0503">Monooxygenase</keyword>
<reference evidence="3" key="1">
    <citation type="submission" date="2021-12" db="EMBL/GenBank/DDBJ databases">
        <title>Comparative genomics, transcriptomics and evolutionary studies reveal genomic signatures of adaptation to plant cell wall in hemibiotrophic fungi.</title>
        <authorList>
            <consortium name="DOE Joint Genome Institute"/>
            <person name="Baroncelli R."/>
            <person name="Diaz J.F."/>
            <person name="Benocci T."/>
            <person name="Peng M."/>
            <person name="Battaglia E."/>
            <person name="Haridas S."/>
            <person name="Andreopoulos W."/>
            <person name="Labutti K."/>
            <person name="Pangilinan J."/>
            <person name="Floch G.L."/>
            <person name="Makela M.R."/>
            <person name="Henrissat B."/>
            <person name="Grigoriev I.V."/>
            <person name="Crouch J.A."/>
            <person name="De Vries R.P."/>
            <person name="Sukno S.A."/>
            <person name="Thon M.R."/>
        </authorList>
    </citation>
    <scope>NUCLEOTIDE SEQUENCE</scope>
    <source>
        <strain evidence="3">CBS 112980</strain>
    </source>
</reference>
<dbReference type="RefSeq" id="XP_060361509.1">
    <property type="nucleotide sequence ID" value="XM_060508950.1"/>
</dbReference>
<keyword evidence="2" id="KW-0560">Oxidoreductase</keyword>
<accession>A0AAD8XBE1</accession>
<dbReference type="InterPro" id="IPR036188">
    <property type="entry name" value="FAD/NAD-bd_sf"/>
</dbReference>
<evidence type="ECO:0000256" key="2">
    <source>
        <dbReference type="ARBA" id="ARBA00023033"/>
    </source>
</evidence>
<evidence type="ECO:0000256" key="1">
    <source>
        <dbReference type="ARBA" id="ARBA00001974"/>
    </source>
</evidence>
<dbReference type="AlphaFoldDB" id="A0AAD8XBE1"/>
<comment type="caution">
    <text evidence="3">The sequence shown here is derived from an EMBL/GenBank/DDBJ whole genome shotgun (WGS) entry which is preliminary data.</text>
</comment>
<organism evidence="3 4">
    <name type="scientific">Glomerella acutata</name>
    <name type="common">Colletotrichum acutatum</name>
    <dbReference type="NCBI Taxonomy" id="27357"/>
    <lineage>
        <taxon>Eukaryota</taxon>
        <taxon>Fungi</taxon>
        <taxon>Dikarya</taxon>
        <taxon>Ascomycota</taxon>
        <taxon>Pezizomycotina</taxon>
        <taxon>Sordariomycetes</taxon>
        <taxon>Hypocreomycetidae</taxon>
        <taxon>Glomerellales</taxon>
        <taxon>Glomerellaceae</taxon>
        <taxon>Colletotrichum</taxon>
        <taxon>Colletotrichum acutatum species complex</taxon>
    </lineage>
</organism>
<dbReference type="EMBL" id="JAHMHS010000096">
    <property type="protein sequence ID" value="KAK1719425.1"/>
    <property type="molecule type" value="Genomic_DNA"/>
</dbReference>
<proteinExistence type="predicted"/>
<dbReference type="GeneID" id="85392849"/>
<dbReference type="PANTHER" id="PTHR47356">
    <property type="entry name" value="FAD-DEPENDENT MONOOXYGENASE ASQG-RELATED"/>
    <property type="match status" value="1"/>
</dbReference>
<dbReference type="InterPro" id="IPR050562">
    <property type="entry name" value="FAD_mOase_fung"/>
</dbReference>
<dbReference type="GO" id="GO:0004497">
    <property type="term" value="F:monooxygenase activity"/>
    <property type="evidence" value="ECO:0007669"/>
    <property type="project" value="UniProtKB-KW"/>
</dbReference>
<sequence length="184" mass="21273">MMLFSKPIRRLHLRLELVLDYCPTACGFSTSLAVTTYEAYRAKAEDSVSQHFYLRRENGEILDYQHNLMDTWEKMLGHPMICIDRQMLIQVLYENLKHKDRVLSSERVVSVDFTDSRAHVTTKDSKVFGGDIVVGADGIRSTVRKEMWREAPTGYFPLGRGIKGPRLGSVCLWYLPQTRRMPRS</sequence>
<keyword evidence="4" id="KW-1185">Reference proteome</keyword>
<dbReference type="Proteomes" id="UP001244207">
    <property type="component" value="Unassembled WGS sequence"/>
</dbReference>
<comment type="cofactor">
    <cofactor evidence="1">
        <name>FAD</name>
        <dbReference type="ChEBI" id="CHEBI:57692"/>
    </cofactor>
</comment>
<protein>
    <recommendedName>
        <fullName evidence="5">FAD-binding domain-containing protein</fullName>
    </recommendedName>
</protein>
<evidence type="ECO:0008006" key="5">
    <source>
        <dbReference type="Google" id="ProtNLM"/>
    </source>
</evidence>
<evidence type="ECO:0000313" key="4">
    <source>
        <dbReference type="Proteomes" id="UP001244207"/>
    </source>
</evidence>
<gene>
    <name evidence="3" type="ORF">BDZ83DRAFT_632180</name>
</gene>
<dbReference type="PANTHER" id="PTHR47356:SF2">
    <property type="entry name" value="FAD-BINDING DOMAIN-CONTAINING PROTEIN-RELATED"/>
    <property type="match status" value="1"/>
</dbReference>
<name>A0AAD8XBE1_GLOAC</name>
<dbReference type="Gene3D" id="3.50.50.60">
    <property type="entry name" value="FAD/NAD(P)-binding domain"/>
    <property type="match status" value="1"/>
</dbReference>
<dbReference type="SUPFAM" id="SSF51905">
    <property type="entry name" value="FAD/NAD(P)-binding domain"/>
    <property type="match status" value="1"/>
</dbReference>